<dbReference type="AlphaFoldDB" id="A0A9D4KBD9"/>
<gene>
    <name evidence="1" type="ORF">DPMN_109632</name>
</gene>
<dbReference type="Proteomes" id="UP000828390">
    <property type="component" value="Unassembled WGS sequence"/>
</dbReference>
<keyword evidence="2" id="KW-1185">Reference proteome</keyword>
<dbReference type="EMBL" id="JAIWYP010000004">
    <property type="protein sequence ID" value="KAH3836262.1"/>
    <property type="molecule type" value="Genomic_DNA"/>
</dbReference>
<organism evidence="1 2">
    <name type="scientific">Dreissena polymorpha</name>
    <name type="common">Zebra mussel</name>
    <name type="synonym">Mytilus polymorpha</name>
    <dbReference type="NCBI Taxonomy" id="45954"/>
    <lineage>
        <taxon>Eukaryota</taxon>
        <taxon>Metazoa</taxon>
        <taxon>Spiralia</taxon>
        <taxon>Lophotrochozoa</taxon>
        <taxon>Mollusca</taxon>
        <taxon>Bivalvia</taxon>
        <taxon>Autobranchia</taxon>
        <taxon>Heteroconchia</taxon>
        <taxon>Euheterodonta</taxon>
        <taxon>Imparidentia</taxon>
        <taxon>Neoheterodontei</taxon>
        <taxon>Myida</taxon>
        <taxon>Dreissenoidea</taxon>
        <taxon>Dreissenidae</taxon>
        <taxon>Dreissena</taxon>
    </lineage>
</organism>
<protein>
    <submittedName>
        <fullName evidence="1">Uncharacterized protein</fullName>
    </submittedName>
</protein>
<reference evidence="1" key="2">
    <citation type="submission" date="2020-11" db="EMBL/GenBank/DDBJ databases">
        <authorList>
            <person name="McCartney M.A."/>
            <person name="Auch B."/>
            <person name="Kono T."/>
            <person name="Mallez S."/>
            <person name="Becker A."/>
            <person name="Gohl D.M."/>
            <person name="Silverstein K.A.T."/>
            <person name="Koren S."/>
            <person name="Bechman K.B."/>
            <person name="Herman A."/>
            <person name="Abrahante J.E."/>
            <person name="Garbe J."/>
        </authorList>
    </citation>
    <scope>NUCLEOTIDE SEQUENCE</scope>
    <source>
        <strain evidence="1">Duluth1</strain>
        <tissue evidence="1">Whole animal</tissue>
    </source>
</reference>
<evidence type="ECO:0000313" key="1">
    <source>
        <dbReference type="EMBL" id="KAH3836262.1"/>
    </source>
</evidence>
<proteinExistence type="predicted"/>
<reference evidence="1" key="1">
    <citation type="journal article" date="2019" name="bioRxiv">
        <title>The Genome of the Zebra Mussel, Dreissena polymorpha: A Resource for Invasive Species Research.</title>
        <authorList>
            <person name="McCartney M.A."/>
            <person name="Auch B."/>
            <person name="Kono T."/>
            <person name="Mallez S."/>
            <person name="Zhang Y."/>
            <person name="Obille A."/>
            <person name="Becker A."/>
            <person name="Abrahante J.E."/>
            <person name="Garbe J."/>
            <person name="Badalamenti J.P."/>
            <person name="Herman A."/>
            <person name="Mangelson H."/>
            <person name="Liachko I."/>
            <person name="Sullivan S."/>
            <person name="Sone E.D."/>
            <person name="Koren S."/>
            <person name="Silverstein K.A.T."/>
            <person name="Beckman K.B."/>
            <person name="Gohl D.M."/>
        </authorList>
    </citation>
    <scope>NUCLEOTIDE SEQUENCE</scope>
    <source>
        <strain evidence="1">Duluth1</strain>
        <tissue evidence="1">Whole animal</tissue>
    </source>
</reference>
<accession>A0A9D4KBD9</accession>
<comment type="caution">
    <text evidence="1">The sequence shown here is derived from an EMBL/GenBank/DDBJ whole genome shotgun (WGS) entry which is preliminary data.</text>
</comment>
<evidence type="ECO:0000313" key="2">
    <source>
        <dbReference type="Proteomes" id="UP000828390"/>
    </source>
</evidence>
<sequence length="69" mass="7565">MWPLDHGHVQAALKGQVGLARRKGKHSYKAAVRQYGPQILSIELIARFLSAPKTQRTPGGSLSAWSRQG</sequence>
<name>A0A9D4KBD9_DREPO</name>